<protein>
    <recommendedName>
        <fullName evidence="4">Phosphatidylglycerol lysyltransferase</fullName>
        <ecNumber evidence="3">2.3.2.3</ecNumber>
    </recommendedName>
    <alternativeName>
        <fullName evidence="12">Lysylphosphatidylglycerol synthase</fullName>
    </alternativeName>
</protein>
<dbReference type="EMBL" id="VNHY01000001">
    <property type="protein sequence ID" value="TYP95417.1"/>
    <property type="molecule type" value="Genomic_DNA"/>
</dbReference>
<dbReference type="Pfam" id="PF03706">
    <property type="entry name" value="LPG_synthase_TM"/>
    <property type="match status" value="1"/>
</dbReference>
<dbReference type="EC" id="2.3.2.3" evidence="3"/>
<evidence type="ECO:0000256" key="7">
    <source>
        <dbReference type="ARBA" id="ARBA00022692"/>
    </source>
</evidence>
<evidence type="ECO:0000259" key="15">
    <source>
        <dbReference type="Pfam" id="PF09924"/>
    </source>
</evidence>
<keyword evidence="11" id="KW-0046">Antibiotic resistance</keyword>
<dbReference type="InterPro" id="IPR016181">
    <property type="entry name" value="Acyl_CoA_acyltransferase"/>
</dbReference>
<reference evidence="16 17" key="1">
    <citation type="submission" date="2019-07" db="EMBL/GenBank/DDBJ databases">
        <title>Genomic Encyclopedia of Archaeal and Bacterial Type Strains, Phase II (KMG-II): from individual species to whole genera.</title>
        <authorList>
            <person name="Goeker M."/>
        </authorList>
    </citation>
    <scope>NUCLEOTIDE SEQUENCE [LARGE SCALE GENOMIC DNA]</scope>
    <source>
        <strain evidence="16 17">DSM 21935</strain>
    </source>
</reference>
<proteinExistence type="inferred from homology"/>
<keyword evidence="6 16" id="KW-0808">Transferase</keyword>
<evidence type="ECO:0000256" key="1">
    <source>
        <dbReference type="ARBA" id="ARBA00004651"/>
    </source>
</evidence>
<keyword evidence="9" id="KW-0443">Lipid metabolism</keyword>
<feature type="transmembrane region" description="Helical" evidence="14">
    <location>
        <begin position="392"/>
        <end position="411"/>
    </location>
</feature>
<evidence type="ECO:0000256" key="12">
    <source>
        <dbReference type="ARBA" id="ARBA00031899"/>
    </source>
</evidence>
<dbReference type="OrthoDB" id="145485at2"/>
<keyword evidence="10 14" id="KW-0472">Membrane</keyword>
<dbReference type="AlphaFoldDB" id="A0A5D3YNP4"/>
<comment type="subcellular location">
    <subcellularLocation>
        <location evidence="1">Cell membrane</location>
        <topology evidence="1">Multi-pass membrane protein</topology>
    </subcellularLocation>
</comment>
<evidence type="ECO:0000256" key="6">
    <source>
        <dbReference type="ARBA" id="ARBA00022679"/>
    </source>
</evidence>
<feature type="transmembrane region" description="Helical" evidence="14">
    <location>
        <begin position="283"/>
        <end position="302"/>
    </location>
</feature>
<evidence type="ECO:0000256" key="10">
    <source>
        <dbReference type="ARBA" id="ARBA00023136"/>
    </source>
</evidence>
<keyword evidence="7 14" id="KW-0812">Transmembrane</keyword>
<feature type="transmembrane region" description="Helical" evidence="14">
    <location>
        <begin position="6"/>
        <end position="24"/>
    </location>
</feature>
<dbReference type="GO" id="GO:0046677">
    <property type="term" value="P:response to antibiotic"/>
    <property type="evidence" value="ECO:0007669"/>
    <property type="project" value="UniProtKB-KW"/>
</dbReference>
<evidence type="ECO:0000256" key="8">
    <source>
        <dbReference type="ARBA" id="ARBA00022989"/>
    </source>
</evidence>
<evidence type="ECO:0000256" key="13">
    <source>
        <dbReference type="ARBA" id="ARBA00047540"/>
    </source>
</evidence>
<dbReference type="GO" id="GO:0050071">
    <property type="term" value="F:phosphatidylglycerol lysyltransferase activity"/>
    <property type="evidence" value="ECO:0007669"/>
    <property type="project" value="UniProtKB-EC"/>
</dbReference>
<dbReference type="GO" id="GO:0005886">
    <property type="term" value="C:plasma membrane"/>
    <property type="evidence" value="ECO:0007669"/>
    <property type="project" value="UniProtKB-SubCell"/>
</dbReference>
<dbReference type="RefSeq" id="WP_148898086.1">
    <property type="nucleotide sequence ID" value="NZ_VNHY01000001.1"/>
</dbReference>
<keyword evidence="17" id="KW-1185">Reference proteome</keyword>
<dbReference type="GO" id="GO:0006629">
    <property type="term" value="P:lipid metabolic process"/>
    <property type="evidence" value="ECO:0007669"/>
    <property type="project" value="UniProtKB-KW"/>
</dbReference>
<evidence type="ECO:0000256" key="14">
    <source>
        <dbReference type="SAM" id="Phobius"/>
    </source>
</evidence>
<dbReference type="InterPro" id="IPR051211">
    <property type="entry name" value="PG_lysyltransferase"/>
</dbReference>
<feature type="transmembrane region" description="Helical" evidence="14">
    <location>
        <begin position="323"/>
        <end position="346"/>
    </location>
</feature>
<feature type="transmembrane region" description="Helical" evidence="14">
    <location>
        <begin position="124"/>
        <end position="147"/>
    </location>
</feature>
<dbReference type="SUPFAM" id="SSF55729">
    <property type="entry name" value="Acyl-CoA N-acyltransferases (Nat)"/>
    <property type="match status" value="1"/>
</dbReference>
<comment type="catalytic activity">
    <reaction evidence="13">
        <text>L-lysyl-tRNA(Lys) + a 1,2-diacyl-sn-glycero-3-phospho-(1'-sn-glycerol) = a 1,2-diacyl-sn-glycero-3-phospho-1'-(3'-O-L-lysyl)-sn-glycerol + tRNA(Lys)</text>
        <dbReference type="Rhea" id="RHEA:10668"/>
        <dbReference type="Rhea" id="RHEA-COMP:9696"/>
        <dbReference type="Rhea" id="RHEA-COMP:9697"/>
        <dbReference type="ChEBI" id="CHEBI:64716"/>
        <dbReference type="ChEBI" id="CHEBI:75792"/>
        <dbReference type="ChEBI" id="CHEBI:78442"/>
        <dbReference type="ChEBI" id="CHEBI:78529"/>
        <dbReference type="EC" id="2.3.2.3"/>
    </reaction>
</comment>
<feature type="transmembrane region" description="Helical" evidence="14">
    <location>
        <begin position="489"/>
        <end position="510"/>
    </location>
</feature>
<feature type="domain" description="Phosphatidylglycerol lysyltransferase C-terminal" evidence="15">
    <location>
        <begin position="534"/>
        <end position="821"/>
    </location>
</feature>
<comment type="similarity">
    <text evidence="2">Belongs to the LPG synthase family.</text>
</comment>
<dbReference type="Proteomes" id="UP000324595">
    <property type="component" value="Unassembled WGS sequence"/>
</dbReference>
<evidence type="ECO:0000256" key="2">
    <source>
        <dbReference type="ARBA" id="ARBA00008627"/>
    </source>
</evidence>
<evidence type="ECO:0000313" key="16">
    <source>
        <dbReference type="EMBL" id="TYP95417.1"/>
    </source>
</evidence>
<feature type="transmembrane region" description="Helical" evidence="14">
    <location>
        <begin position="446"/>
        <end position="469"/>
    </location>
</feature>
<dbReference type="PANTHER" id="PTHR34697">
    <property type="entry name" value="PHOSPHATIDYLGLYCEROL LYSYLTRANSFERASE"/>
    <property type="match status" value="1"/>
</dbReference>
<organism evidence="16 17">
    <name type="scientific">Fodinibius salinus</name>
    <dbReference type="NCBI Taxonomy" id="860790"/>
    <lineage>
        <taxon>Bacteria</taxon>
        <taxon>Pseudomonadati</taxon>
        <taxon>Balneolota</taxon>
        <taxon>Balneolia</taxon>
        <taxon>Balneolales</taxon>
        <taxon>Balneolaceae</taxon>
        <taxon>Fodinibius</taxon>
    </lineage>
</organism>
<feature type="transmembrane region" description="Helical" evidence="14">
    <location>
        <begin position="82"/>
        <end position="103"/>
    </location>
</feature>
<feature type="transmembrane region" description="Helical" evidence="14">
    <location>
        <begin position="159"/>
        <end position="179"/>
    </location>
</feature>
<feature type="transmembrane region" description="Helical" evidence="14">
    <location>
        <begin position="45"/>
        <end position="62"/>
    </location>
</feature>
<evidence type="ECO:0000256" key="5">
    <source>
        <dbReference type="ARBA" id="ARBA00022475"/>
    </source>
</evidence>
<gene>
    <name evidence="16" type="ORF">LX73_0720</name>
</gene>
<evidence type="ECO:0000256" key="9">
    <source>
        <dbReference type="ARBA" id="ARBA00023098"/>
    </source>
</evidence>
<evidence type="ECO:0000256" key="3">
    <source>
        <dbReference type="ARBA" id="ARBA00012014"/>
    </source>
</evidence>
<dbReference type="PANTHER" id="PTHR34697:SF2">
    <property type="entry name" value="PHOSPHATIDYLGLYCEROL LYSYLTRANSFERASE"/>
    <property type="match status" value="1"/>
</dbReference>
<dbReference type="InterPro" id="IPR024320">
    <property type="entry name" value="LPG_synthase_C"/>
</dbReference>
<feature type="transmembrane region" description="Helical" evidence="14">
    <location>
        <begin position="366"/>
        <end position="385"/>
    </location>
</feature>
<evidence type="ECO:0000256" key="4">
    <source>
        <dbReference type="ARBA" id="ARBA00021546"/>
    </source>
</evidence>
<name>A0A5D3YNP4_9BACT</name>
<evidence type="ECO:0000313" key="17">
    <source>
        <dbReference type="Proteomes" id="UP000324595"/>
    </source>
</evidence>
<dbReference type="Pfam" id="PF09924">
    <property type="entry name" value="LPG_synthase_C"/>
    <property type="match status" value="1"/>
</dbReference>
<comment type="caution">
    <text evidence="16">The sequence shown here is derived from an EMBL/GenBank/DDBJ whole genome shotgun (WGS) entry which is preliminary data.</text>
</comment>
<evidence type="ECO:0000256" key="11">
    <source>
        <dbReference type="ARBA" id="ARBA00023251"/>
    </source>
</evidence>
<dbReference type="GO" id="GO:0055091">
    <property type="term" value="P:phospholipid homeostasis"/>
    <property type="evidence" value="ECO:0007669"/>
    <property type="project" value="TreeGrafter"/>
</dbReference>
<dbReference type="InterPro" id="IPR022791">
    <property type="entry name" value="L-PG_synthase/AglD"/>
</dbReference>
<accession>A0A5D3YNP4</accession>
<feature type="transmembrane region" description="Helical" evidence="14">
    <location>
        <begin position="229"/>
        <end position="247"/>
    </location>
</feature>
<feature type="transmembrane region" description="Helical" evidence="14">
    <location>
        <begin position="199"/>
        <end position="223"/>
    </location>
</feature>
<sequence length="855" mass="96034">MKKVLKKLTPFISIIFFCVALWFLDQKLQEYELAEIMAQLHQIPNLYILLSLVLCFFSYLLLTGYDALGVDYIGESLETSKIVRAGYVGYAFSHNIGLALITGGSIRYRIYSAWGFSGMQVTQIVAFSAFTLWIGFCTVAGLALLLATPDLPADVVVPFVSLRVLGGILLVMVVGYVWASAKFTKELTFRNWSFTFPDLTLALKQVAIASVDWLLMASVLFVLLPDVGINFFGFLGVFMLAQIIGLFSQVPGGLGVFESVMLLYLSNFMPGSQVLSILVVYRIIYYILPLLGALVVLAYQEYLVNRHRVQRFKDKATSWVPRVIPQVMSFSIFIGGAILLFSGAVPSEVPRIQWLQHFVPLPVIEMSHFLASLVGAAMLVLASALQRRIDGAYHITIGLLVFGIIFTLLKGADYEEASILAVMLVGLIPCRDEFHRKASIVDQKFSARWLTLILMVLVAAVWLGVFSYRNVEYQQELWWKFSLMGDAPRYLRATVAAMGFAVLMGLAKLLKPSPKQKPKPDEEQLQIASDIAQKSHSSLSQLVLLGDKELFINGSNDAFIMYKSEGQCRITLGDPVGPEEKDEDMIWAFYDTCIQKGWHPVFYLTDDRLLDYYIDLGLTLFKLGEQAQIPLHTFDYQNDTADTVVRNYSDFKDSGFEYQILSGASLREKMSELKMISDACLDAQNREDVGFSVGRFDEQFLQHFPIATVQKDGEILAFSNLIGSADRHELATDLFRYDPNIGHGIVDYLLVNIMQWGKAEGYQHFNLGMAPLSGMEMHDFSPGWSNLASLVYRYGENFYGFKKVRAYKNQFNPNWQSKYLVCPGGLALPRIISNLTNVVSGGFSKLVINSDERKF</sequence>
<keyword evidence="8 14" id="KW-1133">Transmembrane helix</keyword>
<keyword evidence="5" id="KW-1003">Cell membrane</keyword>
<dbReference type="NCBIfam" id="NF033480">
    <property type="entry name" value="bifunc_MprF"/>
    <property type="match status" value="1"/>
</dbReference>